<keyword evidence="3" id="KW-1185">Reference proteome</keyword>
<dbReference type="EMBL" id="JBGMDY010000005">
    <property type="protein sequence ID" value="KAL2333795.1"/>
    <property type="molecule type" value="Genomic_DNA"/>
</dbReference>
<comment type="caution">
    <text evidence="2">The sequence shown here is derived from an EMBL/GenBank/DDBJ whole genome shotgun (WGS) entry which is preliminary data.</text>
</comment>
<keyword evidence="1" id="KW-0472">Membrane</keyword>
<dbReference type="Proteomes" id="UP001603857">
    <property type="component" value="Unassembled WGS sequence"/>
</dbReference>
<dbReference type="AlphaFoldDB" id="A0ABD1MDB1"/>
<protein>
    <submittedName>
        <fullName evidence="2">Uncharacterized protein</fullName>
    </submittedName>
</protein>
<reference evidence="2 3" key="1">
    <citation type="submission" date="2024-08" db="EMBL/GenBank/DDBJ databases">
        <title>Insights into the chromosomal genome structure of Flemingia macrophylla.</title>
        <authorList>
            <person name="Ding Y."/>
            <person name="Zhao Y."/>
            <person name="Bi W."/>
            <person name="Wu M."/>
            <person name="Zhao G."/>
            <person name="Gong Y."/>
            <person name="Li W."/>
            <person name="Zhang P."/>
        </authorList>
    </citation>
    <scope>NUCLEOTIDE SEQUENCE [LARGE SCALE GENOMIC DNA]</scope>
    <source>
        <strain evidence="2">DYQJB</strain>
        <tissue evidence="2">Leaf</tissue>
    </source>
</reference>
<keyword evidence="1" id="KW-0812">Transmembrane</keyword>
<keyword evidence="1" id="KW-1133">Transmembrane helix</keyword>
<accession>A0ABD1MDB1</accession>
<evidence type="ECO:0000256" key="1">
    <source>
        <dbReference type="SAM" id="Phobius"/>
    </source>
</evidence>
<proteinExistence type="predicted"/>
<evidence type="ECO:0000313" key="3">
    <source>
        <dbReference type="Proteomes" id="UP001603857"/>
    </source>
</evidence>
<organism evidence="2 3">
    <name type="scientific">Flemingia macrophylla</name>
    <dbReference type="NCBI Taxonomy" id="520843"/>
    <lineage>
        <taxon>Eukaryota</taxon>
        <taxon>Viridiplantae</taxon>
        <taxon>Streptophyta</taxon>
        <taxon>Embryophyta</taxon>
        <taxon>Tracheophyta</taxon>
        <taxon>Spermatophyta</taxon>
        <taxon>Magnoliopsida</taxon>
        <taxon>eudicotyledons</taxon>
        <taxon>Gunneridae</taxon>
        <taxon>Pentapetalae</taxon>
        <taxon>rosids</taxon>
        <taxon>fabids</taxon>
        <taxon>Fabales</taxon>
        <taxon>Fabaceae</taxon>
        <taxon>Papilionoideae</taxon>
        <taxon>50 kb inversion clade</taxon>
        <taxon>NPAAA clade</taxon>
        <taxon>indigoferoid/millettioid clade</taxon>
        <taxon>Phaseoleae</taxon>
        <taxon>Flemingia</taxon>
    </lineage>
</organism>
<sequence>MSSEVVLQEAPQREARTILGLLTEQMDGVESGGNRRRRMLKERFGFMGCCRAAWANTFRSHHREQPQRQMDPDPDPGAGMNLAAALAAERRLRGLAEEEGEAPWRVSLMRLLWRRTTWTHFFRFLLFFVGVAAALPLRCGKMGDLDSQRNCGVMPLRRWPQPQYCVRNVCCGPQFETLDLSVEKSLFIHSNPF</sequence>
<evidence type="ECO:0000313" key="2">
    <source>
        <dbReference type="EMBL" id="KAL2333795.1"/>
    </source>
</evidence>
<feature type="transmembrane region" description="Helical" evidence="1">
    <location>
        <begin position="121"/>
        <end position="139"/>
    </location>
</feature>
<name>A0ABD1MDB1_9FABA</name>
<gene>
    <name evidence="2" type="ORF">Fmac_015008</name>
</gene>